<dbReference type="Proteomes" id="UP000320055">
    <property type="component" value="Unassembled WGS sequence"/>
</dbReference>
<protein>
    <submittedName>
        <fullName evidence="1">Uncharacterized protein</fullName>
    </submittedName>
</protein>
<reference evidence="1 2" key="1">
    <citation type="submission" date="2019-01" db="EMBL/GenBank/DDBJ databases">
        <authorList>
            <person name="Brito A."/>
        </authorList>
    </citation>
    <scope>NUCLEOTIDE SEQUENCE [LARGE SCALE GENOMIC DNA]</scope>
    <source>
        <strain evidence="1">1</strain>
    </source>
</reference>
<organism evidence="1 2">
    <name type="scientific">Hyella patelloides LEGE 07179</name>
    <dbReference type="NCBI Taxonomy" id="945734"/>
    <lineage>
        <taxon>Bacteria</taxon>
        <taxon>Bacillati</taxon>
        <taxon>Cyanobacteriota</taxon>
        <taxon>Cyanophyceae</taxon>
        <taxon>Pleurocapsales</taxon>
        <taxon>Hyellaceae</taxon>
        <taxon>Hyella</taxon>
    </lineage>
</organism>
<accession>A0A563VYJ4</accession>
<sequence length="42" mass="5089">MWFNDGLVIINRQLWISIKRSPQKLKNKRNEKELLKLVLLLV</sequence>
<proteinExistence type="predicted"/>
<evidence type="ECO:0000313" key="2">
    <source>
        <dbReference type="Proteomes" id="UP000320055"/>
    </source>
</evidence>
<gene>
    <name evidence="1" type="ORF">H1P_460022</name>
</gene>
<evidence type="ECO:0000313" key="1">
    <source>
        <dbReference type="EMBL" id="VEP16528.1"/>
    </source>
</evidence>
<name>A0A563VYJ4_9CYAN</name>
<dbReference type="EMBL" id="CAACVJ010000401">
    <property type="protein sequence ID" value="VEP16528.1"/>
    <property type="molecule type" value="Genomic_DNA"/>
</dbReference>
<keyword evidence="2" id="KW-1185">Reference proteome</keyword>
<dbReference type="AlphaFoldDB" id="A0A563VYJ4"/>